<reference evidence="2" key="1">
    <citation type="submission" date="2014-09" db="EMBL/GenBank/DDBJ databases">
        <title>Draft genome sequence of an oleaginous Mucoromycotina fungus Mucor ambiguus NBRC6742.</title>
        <authorList>
            <person name="Takeda I."/>
            <person name="Yamane N."/>
            <person name="Morita T."/>
            <person name="Tamano K."/>
            <person name="Machida M."/>
            <person name="Baker S."/>
            <person name="Koike H."/>
        </authorList>
    </citation>
    <scope>NUCLEOTIDE SEQUENCE</scope>
    <source>
        <strain evidence="2">NBRC 6742</strain>
    </source>
</reference>
<dbReference type="EMBL" id="DF836340">
    <property type="protein sequence ID" value="GAN03910.1"/>
    <property type="molecule type" value="Genomic_DNA"/>
</dbReference>
<sequence>MKLPNMTDPRGHSSLKKEPELKEPSDQANGKYFHTFLPITKDIRRHISTTDEACAFTFNIIGSCLT</sequence>
<name>A0A0C9LTP5_9FUNG</name>
<organism evidence="2">
    <name type="scientific">Mucor ambiguus</name>
    <dbReference type="NCBI Taxonomy" id="91626"/>
    <lineage>
        <taxon>Eukaryota</taxon>
        <taxon>Fungi</taxon>
        <taxon>Fungi incertae sedis</taxon>
        <taxon>Mucoromycota</taxon>
        <taxon>Mucoromycotina</taxon>
        <taxon>Mucoromycetes</taxon>
        <taxon>Mucorales</taxon>
        <taxon>Mucorineae</taxon>
        <taxon>Mucoraceae</taxon>
        <taxon>Mucor</taxon>
    </lineage>
</organism>
<dbReference type="AlphaFoldDB" id="A0A0C9LTP5"/>
<proteinExistence type="predicted"/>
<keyword evidence="3" id="KW-1185">Reference proteome</keyword>
<gene>
    <name evidence="2" type="ORF">MAM1_0051d03366</name>
</gene>
<evidence type="ECO:0000313" key="3">
    <source>
        <dbReference type="Proteomes" id="UP000053815"/>
    </source>
</evidence>
<feature type="compositionally biased region" description="Basic and acidic residues" evidence="1">
    <location>
        <begin position="9"/>
        <end position="25"/>
    </location>
</feature>
<evidence type="ECO:0000256" key="1">
    <source>
        <dbReference type="SAM" id="MobiDB-lite"/>
    </source>
</evidence>
<evidence type="ECO:0000313" key="2">
    <source>
        <dbReference type="EMBL" id="GAN03910.1"/>
    </source>
</evidence>
<accession>A0A0C9LTP5</accession>
<protein>
    <submittedName>
        <fullName evidence="2">Uncharacterized protein</fullName>
    </submittedName>
</protein>
<dbReference type="Proteomes" id="UP000053815">
    <property type="component" value="Unassembled WGS sequence"/>
</dbReference>
<feature type="region of interest" description="Disordered" evidence="1">
    <location>
        <begin position="1"/>
        <end position="28"/>
    </location>
</feature>